<evidence type="ECO:0000256" key="2">
    <source>
        <dbReference type="ARBA" id="ARBA00022670"/>
    </source>
</evidence>
<dbReference type="GO" id="GO:0006508">
    <property type="term" value="P:proteolysis"/>
    <property type="evidence" value="ECO:0007669"/>
    <property type="project" value="UniProtKB-KW"/>
</dbReference>
<evidence type="ECO:0000256" key="3">
    <source>
        <dbReference type="ARBA" id="ARBA00022807"/>
    </source>
</evidence>
<proteinExistence type="inferred from homology"/>
<dbReference type="EMBL" id="FUWL01000004">
    <property type="protein sequence ID" value="SJZ34932.1"/>
    <property type="molecule type" value="Genomic_DNA"/>
</dbReference>
<keyword evidence="3" id="KW-0378">Hydrolase</keyword>
<reference evidence="5 6" key="1">
    <citation type="submission" date="2017-02" db="EMBL/GenBank/DDBJ databases">
        <authorList>
            <person name="Peterson S.W."/>
        </authorList>
    </citation>
    <scope>NUCLEOTIDE SEQUENCE [LARGE SCALE GENOMIC DNA]</scope>
    <source>
        <strain evidence="5 6">ATCC 700135</strain>
    </source>
</reference>
<sequence>MNVRSVIKFVSMTLALLGLFQSCVPQNEMKRNLDGAVLELSHETLELTSQQIEMGYVPQIRVKTNQSSVKVVSLDPSWLNAEYRDNGIYISALENKSGVKRSTNILVVAGGARELVSVTQSNARVLLDVSPKDAELSPEGEAILVDIRSNEAEWIFEVEEGKEWLRVNRIDNFIQVIAQANTTLRARTAQIYVSVSGKVMVVNFTQQSSNKGAKFALPLLERRSSPYNIIAFEEKNGNYLLEYSFSGGLLGLPGSASVKFVYASPVYHSVLYSVNTLTGLITNIVMTSYEPEILQSDEFMDFLTYQGFSISNNTTDPTGQILSFSGSNLEAAYGVDIRINKDATKPSTITLKSRGRQTESYKTFKTFPFDKYEYLFEGWTYAKIKESELADGSTVDYETPSEKDPKIIKESQYSVAPEKRPLVVRIFGMNEDKIDPATGAIADRLDQLVAVFDDVHLGAFVSEGKYYLTEEFQNLLAASGFKYIKEQNGITQWYHDEKKILIMPRGTRFSSVLDLMPVLAISYFHRDLSHQTTAQMNATLSAMYDEVVRQDRLLGAQR</sequence>
<comment type="similarity">
    <text evidence="1">Belongs to the peptidase C25 family.</text>
</comment>
<dbReference type="InterPro" id="IPR013783">
    <property type="entry name" value="Ig-like_fold"/>
</dbReference>
<keyword evidence="3" id="KW-0788">Thiol protease</keyword>
<evidence type="ECO:0000313" key="6">
    <source>
        <dbReference type="Proteomes" id="UP000189956"/>
    </source>
</evidence>
<dbReference type="GO" id="GO:0008234">
    <property type="term" value="F:cysteine-type peptidase activity"/>
    <property type="evidence" value="ECO:0007669"/>
    <property type="project" value="UniProtKB-KW"/>
</dbReference>
<organism evidence="5 6">
    <name type="scientific">Porphyromonas cangingivalis</name>
    <dbReference type="NCBI Taxonomy" id="36874"/>
    <lineage>
        <taxon>Bacteria</taxon>
        <taxon>Pseudomonadati</taxon>
        <taxon>Bacteroidota</taxon>
        <taxon>Bacteroidia</taxon>
        <taxon>Bacteroidales</taxon>
        <taxon>Porphyromonadaceae</taxon>
        <taxon>Porphyromonas</taxon>
    </lineage>
</organism>
<keyword evidence="2" id="KW-0645">Protease</keyword>
<evidence type="ECO:0000256" key="4">
    <source>
        <dbReference type="ARBA" id="ARBA00023026"/>
    </source>
</evidence>
<name>A0A1T4JXD7_PORCN</name>
<evidence type="ECO:0000256" key="1">
    <source>
        <dbReference type="ARBA" id="ARBA00006067"/>
    </source>
</evidence>
<dbReference type="PROSITE" id="PS51257">
    <property type="entry name" value="PROKAR_LIPOPROTEIN"/>
    <property type="match status" value="1"/>
</dbReference>
<dbReference type="AlphaFoldDB" id="A0A1T4JXD7"/>
<gene>
    <name evidence="5" type="ORF">SAMN02745205_00425</name>
</gene>
<dbReference type="CDD" id="cd14948">
    <property type="entry name" value="BACON"/>
    <property type="match status" value="1"/>
</dbReference>
<keyword evidence="4" id="KW-0843">Virulence</keyword>
<protein>
    <submittedName>
        <fullName evidence="5">Putative binding domain-containing protein, N-terminal</fullName>
    </submittedName>
</protein>
<dbReference type="Proteomes" id="UP000189956">
    <property type="component" value="Unassembled WGS sequence"/>
</dbReference>
<dbReference type="InterPro" id="IPR024361">
    <property type="entry name" value="BACON"/>
</dbReference>
<dbReference type="RefSeq" id="WP_223191293.1">
    <property type="nucleotide sequence ID" value="NZ_LR134506.1"/>
</dbReference>
<dbReference type="Gene3D" id="2.60.40.10">
    <property type="entry name" value="Immunoglobulins"/>
    <property type="match status" value="1"/>
</dbReference>
<evidence type="ECO:0000313" key="5">
    <source>
        <dbReference type="EMBL" id="SJZ34932.1"/>
    </source>
</evidence>
<accession>A0A1T4JXD7</accession>